<dbReference type="Gene3D" id="3.40.50.1820">
    <property type="entry name" value="alpha/beta hydrolase"/>
    <property type="match status" value="1"/>
</dbReference>
<accession>I2GK49</accession>
<comment type="similarity">
    <text evidence="1">Belongs to the esterase D family.</text>
</comment>
<name>I2GK49_9BACT</name>
<dbReference type="STRING" id="1185876.BN8_03430"/>
<dbReference type="eggNOG" id="COG2819">
    <property type="taxonomic scope" value="Bacteria"/>
</dbReference>
<protein>
    <submittedName>
        <fullName evidence="5">Uncharacterized protein</fullName>
    </submittedName>
</protein>
<feature type="signal peptide" evidence="4">
    <location>
        <begin position="1"/>
        <end position="19"/>
    </location>
</feature>
<evidence type="ECO:0000256" key="4">
    <source>
        <dbReference type="SAM" id="SignalP"/>
    </source>
</evidence>
<proteinExistence type="inferred from homology"/>
<dbReference type="InterPro" id="IPR011990">
    <property type="entry name" value="TPR-like_helical_dom_sf"/>
</dbReference>
<evidence type="ECO:0000313" key="6">
    <source>
        <dbReference type="Proteomes" id="UP000009309"/>
    </source>
</evidence>
<dbReference type="OrthoDB" id="9784036at2"/>
<dbReference type="InterPro" id="IPR019734">
    <property type="entry name" value="TPR_rpt"/>
</dbReference>
<dbReference type="InterPro" id="IPR000801">
    <property type="entry name" value="Esterase-like"/>
</dbReference>
<comment type="caution">
    <text evidence="5">The sequence shown here is derived from an EMBL/GenBank/DDBJ whole genome shotgun (WGS) entry which is preliminary data.</text>
</comment>
<dbReference type="Pfam" id="PF00756">
    <property type="entry name" value="Esterase"/>
    <property type="match status" value="1"/>
</dbReference>
<dbReference type="PANTHER" id="PTHR40841:SF2">
    <property type="entry name" value="SIDEROPHORE-DEGRADING ESTERASE (EUROFUNG)"/>
    <property type="match status" value="1"/>
</dbReference>
<dbReference type="AlphaFoldDB" id="I2GK49"/>
<keyword evidence="3" id="KW-0802">TPR repeat</keyword>
<evidence type="ECO:0000313" key="5">
    <source>
        <dbReference type="EMBL" id="CCH54274.1"/>
    </source>
</evidence>
<feature type="repeat" description="TPR" evidence="3">
    <location>
        <begin position="364"/>
        <end position="397"/>
    </location>
</feature>
<reference evidence="5 6" key="1">
    <citation type="journal article" date="2012" name="J. Bacteriol.">
        <title>Genome Sequence of the Filamentous Bacterium Fibrisoma limi BUZ 3T.</title>
        <authorList>
            <person name="Filippini M."/>
            <person name="Qi W."/>
            <person name="Jaenicke S."/>
            <person name="Goesmann A."/>
            <person name="Smits T.H."/>
            <person name="Bagheri H.C."/>
        </authorList>
    </citation>
    <scope>NUCLEOTIDE SEQUENCE [LARGE SCALE GENOMIC DNA]</scope>
    <source>
        <strain evidence="6">BUZ 3T</strain>
    </source>
</reference>
<gene>
    <name evidence="5" type="ORF">BN8_03430</name>
</gene>
<dbReference type="PANTHER" id="PTHR40841">
    <property type="entry name" value="SIDEROPHORE TRIACETYLFUSARININE C ESTERASE"/>
    <property type="match status" value="1"/>
</dbReference>
<evidence type="ECO:0000256" key="2">
    <source>
        <dbReference type="ARBA" id="ARBA00022801"/>
    </source>
</evidence>
<dbReference type="PROSITE" id="PS50005">
    <property type="entry name" value="TPR"/>
    <property type="match status" value="1"/>
</dbReference>
<keyword evidence="2" id="KW-0378">Hydrolase</keyword>
<evidence type="ECO:0000256" key="1">
    <source>
        <dbReference type="ARBA" id="ARBA00005622"/>
    </source>
</evidence>
<keyword evidence="4" id="KW-0732">Signal</keyword>
<dbReference type="Proteomes" id="UP000009309">
    <property type="component" value="Unassembled WGS sequence"/>
</dbReference>
<organism evidence="5 6">
    <name type="scientific">Fibrisoma limi BUZ 3</name>
    <dbReference type="NCBI Taxonomy" id="1185876"/>
    <lineage>
        <taxon>Bacteria</taxon>
        <taxon>Pseudomonadati</taxon>
        <taxon>Bacteroidota</taxon>
        <taxon>Cytophagia</taxon>
        <taxon>Cytophagales</taxon>
        <taxon>Spirosomataceae</taxon>
        <taxon>Fibrisoma</taxon>
    </lineage>
</organism>
<dbReference type="InterPro" id="IPR029058">
    <property type="entry name" value="AB_hydrolase_fold"/>
</dbReference>
<feature type="chain" id="PRO_5003659523" evidence="4">
    <location>
        <begin position="20"/>
        <end position="423"/>
    </location>
</feature>
<dbReference type="GO" id="GO:0016788">
    <property type="term" value="F:hydrolase activity, acting on ester bonds"/>
    <property type="evidence" value="ECO:0007669"/>
    <property type="project" value="TreeGrafter"/>
</dbReference>
<dbReference type="SUPFAM" id="SSF53474">
    <property type="entry name" value="alpha/beta-Hydrolases"/>
    <property type="match status" value="1"/>
</dbReference>
<dbReference type="RefSeq" id="WP_009282854.1">
    <property type="nucleotide sequence ID" value="NZ_CAIT01000006.1"/>
</dbReference>
<sequence>MKTHFLIILLALLPQLTTAQTTNQIMVGHIDSLQSKILREKRKIWVHLPESYSTGVYAKQRYPVVYLLDGDAHFSSVAGMIDYLSSRGNALCPEMIVVGILNTDRMHDLTPGVPSDTIIRKFMPTAGGGEAFTSFIETELMPYIEAHYPTQPYNLLIGHSLGGLMVVNTLLHRPKLFNAYIAIDPSIWWEAGKLLAETKQALASKTYPNQAFYLGFSNLKPAEMSLEQARTDTTDRTKSIRQLLTLLDALTTNKQNGLLADGKFYPDDDHLSVPLITEYDAIRFMFSRYKMPFSQEELFNPAFNTDSAFVAHYKEVSRWMGYAMLPPESLVNQWAYTYLQNGPVFQAKAEALFRANLKNYPQSPNVYDSMGDYYLAQKDTTNAIANFKKALALKEITETRKKLTDLLAKTSPVPVANRPKNKL</sequence>
<keyword evidence="6" id="KW-1185">Reference proteome</keyword>
<evidence type="ECO:0000256" key="3">
    <source>
        <dbReference type="PROSITE-ProRule" id="PRU00339"/>
    </source>
</evidence>
<dbReference type="EMBL" id="CAIT01000006">
    <property type="protein sequence ID" value="CCH54274.1"/>
    <property type="molecule type" value="Genomic_DNA"/>
</dbReference>
<dbReference type="InterPro" id="IPR052558">
    <property type="entry name" value="Siderophore_Hydrolase_D"/>
</dbReference>
<dbReference type="SUPFAM" id="SSF48452">
    <property type="entry name" value="TPR-like"/>
    <property type="match status" value="1"/>
</dbReference>